<keyword evidence="2" id="KW-1185">Reference proteome</keyword>
<dbReference type="InterPro" id="IPR010870">
    <property type="entry name" value="Porin_O/P"/>
</dbReference>
<evidence type="ECO:0000313" key="2">
    <source>
        <dbReference type="Proteomes" id="UP000798808"/>
    </source>
</evidence>
<evidence type="ECO:0000313" key="1">
    <source>
        <dbReference type="EMBL" id="MTI25896.1"/>
    </source>
</evidence>
<reference evidence="1 2" key="1">
    <citation type="submission" date="2019-02" db="EMBL/GenBank/DDBJ databases">
        <authorList>
            <person name="Goldberg S.R."/>
            <person name="Haltli B.A."/>
            <person name="Correa H."/>
            <person name="Russell K.G."/>
        </authorList>
    </citation>
    <scope>NUCLEOTIDE SEQUENCE [LARGE SCALE GENOMIC DNA]</scope>
    <source>
        <strain evidence="1 2">JCM 16186</strain>
    </source>
</reference>
<sequence length="381" mass="42784">MVGALAGILFCSNVSAQDTTDNKFGKGISVVASDSSFSLRFKTRFQTLYTGTFNEATEKYKDNLMIRRARLKFDGFAYTPRLKYKVELGLSNRDTGGSIPQANNTANIILDAVLKYNFYGRWSIWFGQTKLPGNIERVISSAALQLVDRSNLNSRFNIDRDAGIQLRYASSHFRSSTAISKGEGRNITASNAGGYDYTQRFEWLPFGQFTGKGDYFGADLKREPSPKLMLGVTYDYNDRATRERGQLGGFLPEERTLETWFLDAHFKYQGFSTMIEYANKKAHNGPSITDETGATIGTFYTGTGFNIQSGYLFKNDIELAGRYTSVAPDEETGKAQNDQYTLGLSKYLVGHALKIQSDISLIDEEGADREYMYRFQVEFSL</sequence>
<dbReference type="Proteomes" id="UP000798808">
    <property type="component" value="Unassembled WGS sequence"/>
</dbReference>
<name>A0ABW9RPM8_9BACT</name>
<dbReference type="EMBL" id="SMLW01000549">
    <property type="protein sequence ID" value="MTI25896.1"/>
    <property type="molecule type" value="Genomic_DNA"/>
</dbReference>
<protein>
    <submittedName>
        <fullName evidence="1">FmdC</fullName>
    </submittedName>
</protein>
<accession>A0ABW9RPM8</accession>
<dbReference type="InterPro" id="IPR023614">
    <property type="entry name" value="Porin_dom_sf"/>
</dbReference>
<gene>
    <name evidence="1" type="ORF">E1163_13150</name>
</gene>
<dbReference type="Pfam" id="PF07396">
    <property type="entry name" value="Porin_O_P"/>
    <property type="match status" value="1"/>
</dbReference>
<organism evidence="1 2">
    <name type="scientific">Fulvivirga kasyanovii</name>
    <dbReference type="NCBI Taxonomy" id="396812"/>
    <lineage>
        <taxon>Bacteria</taxon>
        <taxon>Pseudomonadati</taxon>
        <taxon>Bacteroidota</taxon>
        <taxon>Cytophagia</taxon>
        <taxon>Cytophagales</taxon>
        <taxon>Fulvivirgaceae</taxon>
        <taxon>Fulvivirga</taxon>
    </lineage>
</organism>
<dbReference type="SUPFAM" id="SSF56935">
    <property type="entry name" value="Porins"/>
    <property type="match status" value="1"/>
</dbReference>
<proteinExistence type="predicted"/>
<dbReference type="Gene3D" id="2.40.160.10">
    <property type="entry name" value="Porin"/>
    <property type="match status" value="1"/>
</dbReference>
<comment type="caution">
    <text evidence="1">The sequence shown here is derived from an EMBL/GenBank/DDBJ whole genome shotgun (WGS) entry which is preliminary data.</text>
</comment>